<evidence type="ECO:0000256" key="1">
    <source>
        <dbReference type="ARBA" id="ARBA00007843"/>
    </source>
</evidence>
<dbReference type="RefSeq" id="XP_011021196.1">
    <property type="nucleotide sequence ID" value="XM_011022894.1"/>
</dbReference>
<organism evidence="4 5">
    <name type="scientific">Populus euphratica</name>
    <name type="common">Euphrates poplar</name>
    <dbReference type="NCBI Taxonomy" id="75702"/>
    <lineage>
        <taxon>Eukaryota</taxon>
        <taxon>Viridiplantae</taxon>
        <taxon>Streptophyta</taxon>
        <taxon>Embryophyta</taxon>
        <taxon>Tracheophyta</taxon>
        <taxon>Spermatophyta</taxon>
        <taxon>Magnoliopsida</taxon>
        <taxon>eudicotyledons</taxon>
        <taxon>Gunneridae</taxon>
        <taxon>Pentapetalae</taxon>
        <taxon>rosids</taxon>
        <taxon>fabids</taxon>
        <taxon>Malpighiales</taxon>
        <taxon>Salicaceae</taxon>
        <taxon>Saliceae</taxon>
        <taxon>Populus</taxon>
    </lineage>
</organism>
<dbReference type="Gene3D" id="2.30.180.10">
    <property type="entry name" value="FAS1 domain"/>
    <property type="match status" value="2"/>
</dbReference>
<feature type="chain" id="PRO_5042526668" evidence="2">
    <location>
        <begin position="21"/>
        <end position="347"/>
    </location>
</feature>
<dbReference type="GeneID" id="105123344"/>
<dbReference type="InterPro" id="IPR036378">
    <property type="entry name" value="FAS1_dom_sf"/>
</dbReference>
<name>A0AAJ6U278_POPEU</name>
<feature type="signal peptide" evidence="2">
    <location>
        <begin position="1"/>
        <end position="20"/>
    </location>
</feature>
<dbReference type="PANTHER" id="PTHR33985">
    <property type="entry name" value="OS02G0491300 PROTEIN-RELATED"/>
    <property type="match status" value="1"/>
</dbReference>
<sequence>MATMFLFLLILLIISSLVLAASSPFSNALEILSTSGYLSMALTLKITSKRLHLESSAATIFAPLDIAFARLGQLSVLDLQYHISPVRLSVYYLDSLPFGTRIPTLFPNHSLIVTTSLSYFDGKLSINGISIEESALVDFGSVIMFGRSEFFNSSLEISPNLTPAQSNTSQNESTGLDVDFFGQASHLLMSSGYSIIGTFLDVQLFGIKNQTRVTIFAPVDQAMDAYAKNVGDYSSIFRKHVVPGLFPRQDLEGFNDGTSLPTFSGGFMINLTRSGDVLVLNGAPLIFPDMYQSDWLIIHGLNQLLMPPLKEEELGGVSQNLMEQKISRMCLVLMIMHMEHHECVNDQ</sequence>
<dbReference type="Proteomes" id="UP000694918">
    <property type="component" value="Unplaced"/>
</dbReference>
<dbReference type="PANTHER" id="PTHR33985:SF21">
    <property type="entry name" value="FASCICLIN-LIKE ARABINOGALACTAN PROTEIN 20-RELATED"/>
    <property type="match status" value="1"/>
</dbReference>
<evidence type="ECO:0000256" key="2">
    <source>
        <dbReference type="SAM" id="SignalP"/>
    </source>
</evidence>
<keyword evidence="4" id="KW-1185">Reference proteome</keyword>
<dbReference type="Pfam" id="PF02469">
    <property type="entry name" value="Fasciclin"/>
    <property type="match status" value="1"/>
</dbReference>
<dbReference type="InterPro" id="IPR052806">
    <property type="entry name" value="Fasciclin-like_AGP"/>
</dbReference>
<accession>A0AAJ6U278</accession>
<evidence type="ECO:0000313" key="4">
    <source>
        <dbReference type="Proteomes" id="UP000694918"/>
    </source>
</evidence>
<dbReference type="AlphaFoldDB" id="A0AAJ6U278"/>
<dbReference type="InterPro" id="IPR000782">
    <property type="entry name" value="FAS1_domain"/>
</dbReference>
<proteinExistence type="inferred from homology"/>
<keyword evidence="2" id="KW-0732">Signal</keyword>
<dbReference type="PROSITE" id="PS50213">
    <property type="entry name" value="FAS1"/>
    <property type="match status" value="1"/>
</dbReference>
<dbReference type="SUPFAM" id="SSF82153">
    <property type="entry name" value="FAS1 domain"/>
    <property type="match status" value="2"/>
</dbReference>
<dbReference type="KEGG" id="peu:105123344"/>
<protein>
    <submittedName>
        <fullName evidence="5">LOW QUALITY PROTEIN: putative fasciclin-like arabinogalactan protein 20</fullName>
    </submittedName>
</protein>
<dbReference type="SMART" id="SM00554">
    <property type="entry name" value="FAS1"/>
    <property type="match status" value="2"/>
</dbReference>
<evidence type="ECO:0000259" key="3">
    <source>
        <dbReference type="PROSITE" id="PS50213"/>
    </source>
</evidence>
<feature type="domain" description="FAS1" evidence="3">
    <location>
        <begin position="180"/>
        <end position="305"/>
    </location>
</feature>
<evidence type="ECO:0000313" key="5">
    <source>
        <dbReference type="RefSeq" id="XP_011021196.1"/>
    </source>
</evidence>
<gene>
    <name evidence="5" type="primary">LOC105123344</name>
</gene>
<reference evidence="5" key="1">
    <citation type="submission" date="2025-08" db="UniProtKB">
        <authorList>
            <consortium name="RefSeq"/>
        </authorList>
    </citation>
    <scope>IDENTIFICATION</scope>
</reference>
<comment type="similarity">
    <text evidence="1">Belongs to the fasciclin-like AGP family.</text>
</comment>